<comment type="caution">
    <text evidence="3">The sequence shown here is derived from an EMBL/GenBank/DDBJ whole genome shotgun (WGS) entry which is preliminary data.</text>
</comment>
<protein>
    <recommendedName>
        <fullName evidence="5">Ricin B lectin domain-containing protein</fullName>
    </recommendedName>
</protein>
<evidence type="ECO:0000256" key="1">
    <source>
        <dbReference type="SAM" id="MobiDB-lite"/>
    </source>
</evidence>
<feature type="compositionally biased region" description="Low complexity" evidence="1">
    <location>
        <begin position="43"/>
        <end position="56"/>
    </location>
</feature>
<feature type="region of interest" description="Disordered" evidence="1">
    <location>
        <begin position="154"/>
        <end position="211"/>
    </location>
</feature>
<dbReference type="EMBL" id="JAKWJU010000002">
    <property type="protein sequence ID" value="MCH6160833.1"/>
    <property type="molecule type" value="Genomic_DNA"/>
</dbReference>
<feature type="chain" id="PRO_5046190904" description="Ricin B lectin domain-containing protein" evidence="2">
    <location>
        <begin position="48"/>
        <end position="339"/>
    </location>
</feature>
<evidence type="ECO:0000256" key="2">
    <source>
        <dbReference type="SAM" id="SignalP"/>
    </source>
</evidence>
<name>A0ABS9SX32_9ACTN</name>
<dbReference type="Proteomes" id="UP001166784">
    <property type="component" value="Unassembled WGS sequence"/>
</dbReference>
<keyword evidence="4" id="KW-1185">Reference proteome</keyword>
<accession>A0ABS9SX32</accession>
<reference evidence="3" key="2">
    <citation type="journal article" date="2023" name="Int. J. Syst. Evol. Microbiol.">
        <title>Streptomyces marispadix sp. nov., isolated from marine beach sediment of the Northern Coast of Portugal.</title>
        <authorList>
            <person name="dos Santos J.D.N."/>
            <person name="Vitorino I.R."/>
            <person name="Kallscheuer N."/>
            <person name="Srivastava A."/>
            <person name="Krautwurst S."/>
            <person name="Marz M."/>
            <person name="Jogler C."/>
            <person name="Lobo Da Cunha A."/>
            <person name="Catita J."/>
            <person name="Goncalves H."/>
            <person name="Gonzalez I."/>
            <person name="Reyes F."/>
            <person name="Lage O.M."/>
        </authorList>
    </citation>
    <scope>NUCLEOTIDE SEQUENCE</scope>
    <source>
        <strain evidence="3">M600PL45_2</strain>
    </source>
</reference>
<keyword evidence="2" id="KW-0732">Signal</keyword>
<gene>
    <name evidence="3" type="ORF">MMA15_10610</name>
</gene>
<dbReference type="RefSeq" id="WP_241058858.1">
    <property type="nucleotide sequence ID" value="NZ_JAKWJU010000002.1"/>
</dbReference>
<feature type="compositionally biased region" description="Pro residues" evidence="1">
    <location>
        <begin position="202"/>
        <end position="211"/>
    </location>
</feature>
<proteinExistence type="predicted"/>
<feature type="region of interest" description="Disordered" evidence="1">
    <location>
        <begin position="43"/>
        <end position="62"/>
    </location>
</feature>
<evidence type="ECO:0000313" key="3">
    <source>
        <dbReference type="EMBL" id="MCH6160833.1"/>
    </source>
</evidence>
<evidence type="ECO:0008006" key="5">
    <source>
        <dbReference type="Google" id="ProtNLM"/>
    </source>
</evidence>
<evidence type="ECO:0000313" key="4">
    <source>
        <dbReference type="Proteomes" id="UP001166784"/>
    </source>
</evidence>
<feature type="signal peptide" evidence="2">
    <location>
        <begin position="1"/>
        <end position="47"/>
    </location>
</feature>
<sequence length="339" mass="36008">METIDQRRWTKSRAVRPAGLARTAVAALAVATSMLGALALGSTPAAADSSSSPTGTLTNQKNGQKMAAYQDVPGAGRAGITIDKAIWWGFKNLNWTLESQEGGKYRHLKLADSLGRDWCLSNVPSPYNTTFPTSFRSCDDSSVQDWIVEPAAGGGKGVTISPRNEPGKHLAPVTSQGSWEKLGLTSSTDSSSRWDFSGELTPTPPPPPPVVKPTVKPVTPYSAKVNGPARPAVDVVNDAGGHVGKLTVALKPGPKGVKFYKDQTVVVQRENGSKEPFPCVVKQVSYTAECEVDLDLDQGESARVEAPIYTEGLTVGEIPSIQFTVGGADPARVDFRMTE</sequence>
<reference evidence="3" key="1">
    <citation type="submission" date="2022-03" db="EMBL/GenBank/DDBJ databases">
        <authorList>
            <person name="Santos J.D.N."/>
            <person name="Kallscheuer N."/>
            <person name="Jogler C."/>
            <person name="Lage O.M."/>
        </authorList>
    </citation>
    <scope>NUCLEOTIDE SEQUENCE</scope>
    <source>
        <strain evidence="3">M600PL45_2</strain>
    </source>
</reference>
<organism evidence="3 4">
    <name type="scientific">Streptomyces marispadix</name>
    <dbReference type="NCBI Taxonomy" id="2922868"/>
    <lineage>
        <taxon>Bacteria</taxon>
        <taxon>Bacillati</taxon>
        <taxon>Actinomycetota</taxon>
        <taxon>Actinomycetes</taxon>
        <taxon>Kitasatosporales</taxon>
        <taxon>Streptomycetaceae</taxon>
        <taxon>Streptomyces</taxon>
    </lineage>
</organism>